<reference evidence="4 5" key="1">
    <citation type="journal article" date="2018" name="Sci. Data">
        <title>The draft genome sequence of cork oak.</title>
        <authorList>
            <person name="Ramos A.M."/>
            <person name="Usie A."/>
            <person name="Barbosa P."/>
            <person name="Barros P.M."/>
            <person name="Capote T."/>
            <person name="Chaves I."/>
            <person name="Simoes F."/>
            <person name="Abreu I."/>
            <person name="Carrasquinho I."/>
            <person name="Faro C."/>
            <person name="Guimaraes J.B."/>
            <person name="Mendonca D."/>
            <person name="Nobrega F."/>
            <person name="Rodrigues L."/>
            <person name="Saibo N.J.M."/>
            <person name="Varela M.C."/>
            <person name="Egas C."/>
            <person name="Matos J."/>
            <person name="Miguel C.M."/>
            <person name="Oliveira M.M."/>
            <person name="Ricardo C.P."/>
            <person name="Goncalves S."/>
        </authorList>
    </citation>
    <scope>NUCLEOTIDE SEQUENCE [LARGE SCALE GENOMIC DNA]</scope>
    <source>
        <strain evidence="5">cv. HL8</strain>
    </source>
</reference>
<evidence type="ECO:0000256" key="1">
    <source>
        <dbReference type="ARBA" id="ARBA00022741"/>
    </source>
</evidence>
<dbReference type="Gene3D" id="3.40.50.1970">
    <property type="match status" value="1"/>
</dbReference>
<gene>
    <name evidence="4" type="primary">PURKE_4</name>
    <name evidence="4" type="ORF">CFP56_032681</name>
</gene>
<dbReference type="Pfam" id="PF02222">
    <property type="entry name" value="ATP-grasp"/>
    <property type="match status" value="1"/>
</dbReference>
<feature type="domain" description="ATP-grasp fold ATP-dependent carboxylate-amine ligase-type" evidence="3">
    <location>
        <begin position="38"/>
        <end position="64"/>
    </location>
</feature>
<name>A0AAW0JGW2_QUESU</name>
<dbReference type="EMBL" id="PKMF04000562">
    <property type="protein sequence ID" value="KAK7825883.1"/>
    <property type="molecule type" value="Genomic_DNA"/>
</dbReference>
<dbReference type="SUPFAM" id="SSF52255">
    <property type="entry name" value="N5-CAIR mutase (phosphoribosylaminoimidazole carboxylase, PurE)"/>
    <property type="match status" value="1"/>
</dbReference>
<dbReference type="InterPro" id="IPR003135">
    <property type="entry name" value="ATP-grasp_carboxylate-amine"/>
</dbReference>
<keyword evidence="2" id="KW-0067">ATP-binding</keyword>
<comment type="caution">
    <text evidence="4">The sequence shown here is derived from an EMBL/GenBank/DDBJ whole genome shotgun (WGS) entry which is preliminary data.</text>
</comment>
<evidence type="ECO:0000313" key="4">
    <source>
        <dbReference type="EMBL" id="KAK7825883.1"/>
    </source>
</evidence>
<dbReference type="AlphaFoldDB" id="A0AAW0JGW2"/>
<evidence type="ECO:0000256" key="2">
    <source>
        <dbReference type="ARBA" id="ARBA00022840"/>
    </source>
</evidence>
<evidence type="ECO:0000313" key="5">
    <source>
        <dbReference type="Proteomes" id="UP000237347"/>
    </source>
</evidence>
<dbReference type="GO" id="GO:0009507">
    <property type="term" value="C:chloroplast"/>
    <property type="evidence" value="ECO:0007669"/>
    <property type="project" value="TreeGrafter"/>
</dbReference>
<keyword evidence="5" id="KW-1185">Reference proteome</keyword>
<dbReference type="SUPFAM" id="SSF56059">
    <property type="entry name" value="Glutathione synthetase ATP-binding domain-like"/>
    <property type="match status" value="1"/>
</dbReference>
<sequence length="143" mass="15706">VVEGTSIERHGASSFVKDMLLGGFDRDLYVEKWAPFVKILLNEVAPRPHNSGHHITESCYTSQFEQNLRVVVGLPLGELSMKTLAAVMYNILGEDEGKPGFILVRQLIRGALITPRVGIIMGSDSDLPVMKDAARIVNMFGVP</sequence>
<keyword evidence="1" id="KW-0547">Nucleotide-binding</keyword>
<dbReference type="PANTHER" id="PTHR11609:SF5">
    <property type="entry name" value="PHOSPHORIBOSYLAMINOIMIDAZOLE CARBOXYLASE"/>
    <property type="match status" value="1"/>
</dbReference>
<organism evidence="4 5">
    <name type="scientific">Quercus suber</name>
    <name type="common">Cork oak</name>
    <dbReference type="NCBI Taxonomy" id="58331"/>
    <lineage>
        <taxon>Eukaryota</taxon>
        <taxon>Viridiplantae</taxon>
        <taxon>Streptophyta</taxon>
        <taxon>Embryophyta</taxon>
        <taxon>Tracheophyta</taxon>
        <taxon>Spermatophyta</taxon>
        <taxon>Magnoliopsida</taxon>
        <taxon>eudicotyledons</taxon>
        <taxon>Gunneridae</taxon>
        <taxon>Pentapetalae</taxon>
        <taxon>rosids</taxon>
        <taxon>fabids</taxon>
        <taxon>Fagales</taxon>
        <taxon>Fagaceae</taxon>
        <taxon>Quercus</taxon>
    </lineage>
</organism>
<dbReference type="Gene3D" id="3.30.470.20">
    <property type="entry name" value="ATP-grasp fold, B domain"/>
    <property type="match status" value="1"/>
</dbReference>
<protein>
    <submittedName>
        <fullName evidence="4">Phosphoribosylaminoimidazole carboxylase</fullName>
    </submittedName>
</protein>
<dbReference type="PANTHER" id="PTHR11609">
    <property type="entry name" value="PURINE BIOSYNTHESIS PROTEIN 6/7, PUR6/7"/>
    <property type="match status" value="1"/>
</dbReference>
<dbReference type="GO" id="GO:0005524">
    <property type="term" value="F:ATP binding"/>
    <property type="evidence" value="ECO:0007669"/>
    <property type="project" value="UniProtKB-KW"/>
</dbReference>
<feature type="non-terminal residue" evidence="4">
    <location>
        <position position="1"/>
    </location>
</feature>
<dbReference type="Proteomes" id="UP000237347">
    <property type="component" value="Unassembled WGS sequence"/>
</dbReference>
<proteinExistence type="predicted"/>
<accession>A0AAW0JGW2</accession>
<evidence type="ECO:0000259" key="3">
    <source>
        <dbReference type="Pfam" id="PF02222"/>
    </source>
</evidence>